<reference evidence="2" key="1">
    <citation type="submission" date="2025-08" db="UniProtKB">
        <authorList>
            <consortium name="RefSeq"/>
        </authorList>
    </citation>
    <scope>IDENTIFICATION</scope>
</reference>
<dbReference type="Proteomes" id="UP000694850">
    <property type="component" value="Unplaced"/>
</dbReference>
<proteinExistence type="predicted"/>
<dbReference type="RefSeq" id="XP_042636971.1">
    <property type="nucleotide sequence ID" value="XM_042781037.1"/>
</dbReference>
<sequence>MEEVEADCAVAFAEAQRWVEAVTEKNFETKDFRASLENGVLLCDLINKLKPGVIKKINRLSTPIAGLDNINVFLKACEQIGLKEAQLFHPGDLQDLSNRVTVKQEETDRRVKNVLITLYWLGRKAQSNPYYSGPCLNLKAFENFLGQTLTKALEDSSSLKRSGRDSGYGDIWCTERGEFPTPAGNHKREDSFESLDSLGSRSFTSCSSGITLKGGREGCESDTDSEFTFKMQDYNKDDMSYRRISAIEPKSALPFNRFLPNKSRQPTYMPAPLRKKRPEKNEDNRRSWASPVYTEADGTFSSNQRRTWGTNVENWSTVQEMSNSPCYLEEQEVKTARIPNVIKDDLYVRKLSPIMPNPGNTFDQFLPKYSIPEDVNWKRIKRETYKPWYKEFQGFSQFFLLQALQTYSDDILSSETNIKIDPTSGPRLITRRKNPSSTSGYRRDDLDMLTLDPDLENDDFFVRKTGAFHANPYVLQAFEDFRRFSEQDDPVERDIVLQCREDESVLPDLEKDDMIVRRMPVQKKEVPLSGAPDRYQPVPFPEPWTLPPEIQAKFLCVLERTCPSKEKSNSCRVLVPTYRQKKDDMLTRKIQSWKLGTAVPPISFTPGPCSEMDLQKWEAIREASRVRHKKRLMVERLFQKIYGENGSKSMSDVSTEDGQNLRQLHYEEMQKIRSQLKEQDQKWQDDLAKWKDRRKSYTSDLQKKKEEREEIEKQTLGKSERSSKTFKEMLQDREYQNQMSTSDHQRKITPRRRIYSSDDVLNEEKLFPTSTLSEESSQSERAEEKGRTYPIEISKEDSTAFTKREDYITAEIQFPSKRPTEELRPASLSSWHSLSTQMESTQVSAPLPRSYQKTDTARLTSVVTPRPFGSQSRGISSLPRSYTMDDGWKYNGDVEGIKRTQNTSAQKPDASQLPSSFLSEKEAAAREGIMRLPSPTAPSSPFSQDQTAISPAELSSTSGLDLMSESGEERSSPQVDVPRSQDQFSDMRISINQTPGNSLDFGFTVKWDISGIFVASVKAGSPAEFSQLQVDDEIIAINNTKFSYKDTKEWEEAMANAQETGNLVMDVRRYGKSGSPETKWIDTTSGIYNSDKSSDLSVTTDFSESLQNFNTESKEINGIHDESSAFESKASEPISLKNLKRRSQFFEQGSTDSAVPDLPVPTISAPSRWVWDQEEERKRQERWQKEQDRLLQEKYQREQEKLREEWQRAKQEAERENSKYLNEELMVLNSNSISLTTRAPAIATWEGSKSSDREGTRAGEEERRQQQEENANENQRRKLQEQLILENEKKLKEQQEQEQEQEQIQHQAKEQKQRTEQQKHQAERERETSVKIYQYRRPVESYDILKRGEESSSLLLSDRNKSRSTTELDDYPANKNGSNKYMDRIGSTSVSQRSSKKEQVPSEAELERQQILQEMRKRTSLHNDNSWIRQRSSSVNKEPITLPGMMRRGESLDNLDSPRSNSWRQSPWLNQHTGFHASSSEQDFSRPPPQLVSTSNRAYMRNPASSLPPPSGGSAKTVATGVPTAPSPTPRSHSPSTSQPGTQLRNRSVSGKRVCSYCSNILGKGAAMIIESLGLCYHLHCFKCVVCECNLGSSSSGAEVRIRNNQLYCNDCYLRFKSGQPTAM</sequence>
<evidence type="ECO:0000313" key="1">
    <source>
        <dbReference type="Proteomes" id="UP000694850"/>
    </source>
</evidence>
<evidence type="ECO:0000313" key="2">
    <source>
        <dbReference type="RefSeq" id="XP_042636971.1"/>
    </source>
</evidence>
<protein>
    <submittedName>
        <fullName evidence="2">LIM domain only protein 7</fullName>
    </submittedName>
</protein>
<organism evidence="1 2">
    <name type="scientific">Orycteropus afer afer</name>
    <dbReference type="NCBI Taxonomy" id="1230840"/>
    <lineage>
        <taxon>Eukaryota</taxon>
        <taxon>Metazoa</taxon>
        <taxon>Chordata</taxon>
        <taxon>Craniata</taxon>
        <taxon>Vertebrata</taxon>
        <taxon>Euteleostomi</taxon>
        <taxon>Mammalia</taxon>
        <taxon>Eutheria</taxon>
        <taxon>Afrotheria</taxon>
        <taxon>Tubulidentata</taxon>
        <taxon>Orycteropodidae</taxon>
        <taxon>Orycteropus</taxon>
    </lineage>
</organism>
<keyword evidence="1" id="KW-1185">Reference proteome</keyword>
<gene>
    <name evidence="2" type="primary">LMO7</name>
</gene>
<accession>A0AC54Z2H6</accession>
<name>A0AC54Z2H6_ORYAF</name>